<dbReference type="InterPro" id="IPR013087">
    <property type="entry name" value="Znf_C2H2_type"/>
</dbReference>
<dbReference type="GO" id="GO:0008270">
    <property type="term" value="F:zinc ion binding"/>
    <property type="evidence" value="ECO:0007669"/>
    <property type="project" value="UniProtKB-KW"/>
</dbReference>
<dbReference type="InterPro" id="IPR051580">
    <property type="entry name" value="ZnF-Chromatin_assoc"/>
</dbReference>
<dbReference type="PANTHER" id="PTHR23057:SF0">
    <property type="entry name" value="JUXTAPOSED WITH ANOTHER ZINC FINGER PROTEIN 1"/>
    <property type="match status" value="1"/>
</dbReference>
<feature type="region of interest" description="Disordered" evidence="6">
    <location>
        <begin position="125"/>
        <end position="148"/>
    </location>
</feature>
<evidence type="ECO:0000256" key="1">
    <source>
        <dbReference type="ARBA" id="ARBA00022723"/>
    </source>
</evidence>
<dbReference type="PROSITE" id="PS00028">
    <property type="entry name" value="ZINC_FINGER_C2H2_1"/>
    <property type="match status" value="3"/>
</dbReference>
<keyword evidence="4" id="KW-0862">Zinc</keyword>
<organism evidence="8 9">
    <name type="scientific">Acanthocheilonema viteae</name>
    <name type="common">Filarial nematode worm</name>
    <name type="synonym">Dipetalonema viteae</name>
    <dbReference type="NCBI Taxonomy" id="6277"/>
    <lineage>
        <taxon>Eukaryota</taxon>
        <taxon>Metazoa</taxon>
        <taxon>Ecdysozoa</taxon>
        <taxon>Nematoda</taxon>
        <taxon>Chromadorea</taxon>
        <taxon>Rhabditida</taxon>
        <taxon>Spirurina</taxon>
        <taxon>Spiruromorpha</taxon>
        <taxon>Filarioidea</taxon>
        <taxon>Onchocercidae</taxon>
        <taxon>Acanthocheilonema</taxon>
    </lineage>
</organism>
<protein>
    <recommendedName>
        <fullName evidence="7">C2H2-type domain-containing protein</fullName>
    </recommendedName>
</protein>
<dbReference type="AlphaFoldDB" id="A0A498S626"/>
<evidence type="ECO:0000256" key="6">
    <source>
        <dbReference type="SAM" id="MobiDB-lite"/>
    </source>
</evidence>
<feature type="compositionally biased region" description="Polar residues" evidence="6">
    <location>
        <begin position="287"/>
        <end position="302"/>
    </location>
</feature>
<keyword evidence="2" id="KW-0677">Repeat</keyword>
<dbReference type="GO" id="GO:0005634">
    <property type="term" value="C:nucleus"/>
    <property type="evidence" value="ECO:0007669"/>
    <property type="project" value="TreeGrafter"/>
</dbReference>
<evidence type="ECO:0000313" key="8">
    <source>
        <dbReference type="EMBL" id="VBB26166.1"/>
    </source>
</evidence>
<feature type="region of interest" description="Disordered" evidence="6">
    <location>
        <begin position="282"/>
        <end position="304"/>
    </location>
</feature>
<keyword evidence="1" id="KW-0479">Metal-binding</keyword>
<dbReference type="SMART" id="SM00355">
    <property type="entry name" value="ZnF_C2H2"/>
    <property type="match status" value="3"/>
</dbReference>
<dbReference type="SUPFAM" id="SSF57667">
    <property type="entry name" value="beta-beta-alpha zinc fingers"/>
    <property type="match status" value="1"/>
</dbReference>
<proteinExistence type="predicted"/>
<sequence length="452" mass="49681">MALALLSINICQFSGCGLNYGSLHDLLQHIEETHIPVIEDEMKKKEESAKNSSLDDDPSKAAALTAVFPLSSICKLFSKLPPQKAVPVNPEPVKLAIGHYRPLPWFSRKKTLAAAVAGANVLGQAGDKSRLDPRDEESNDSYRNEDCDDYEQGIDERRHKCPVEGCNKRYKNLQGARYHARQVHGYTEDNGANNAVSFDLTAVVPGQVAPLIQSGAPSKYANRINLKNVMICSLRPYKCSQCSKRYKTIVGLNNHVQQSHQRISNAGNATLSTNLVPVSPSAVSVSTTHNNNAQSPATSSHVTAEGDEHIAMPSGYLTSTNIQNATQVQVNAQSLPSLPSATGHQYQQQPTSVTKFVSTANNMMTRNMNALSSYGPQTNESLASVISRTDISQVTDFFIYIREKVLKMVELKRKTYIIVTFRLKLLLPTVTPTIFYVKNSLLRGKIVLPPLM</sequence>
<evidence type="ECO:0000259" key="7">
    <source>
        <dbReference type="PROSITE" id="PS50157"/>
    </source>
</evidence>
<feature type="domain" description="C2H2-type" evidence="7">
    <location>
        <begin position="237"/>
        <end position="260"/>
    </location>
</feature>
<evidence type="ECO:0000256" key="3">
    <source>
        <dbReference type="ARBA" id="ARBA00022771"/>
    </source>
</evidence>
<dbReference type="PROSITE" id="PS50157">
    <property type="entry name" value="ZINC_FINGER_C2H2_2"/>
    <property type="match status" value="1"/>
</dbReference>
<reference evidence="8 9" key="1">
    <citation type="submission" date="2018-08" db="EMBL/GenBank/DDBJ databases">
        <authorList>
            <person name="Laetsch R D."/>
            <person name="Stevens L."/>
            <person name="Kumar S."/>
            <person name="Blaxter L. M."/>
        </authorList>
    </citation>
    <scope>NUCLEOTIDE SEQUENCE [LARGE SCALE GENOMIC DNA]</scope>
</reference>
<dbReference type="STRING" id="6277.A0A498S626"/>
<dbReference type="Gene3D" id="3.30.160.60">
    <property type="entry name" value="Classic Zinc Finger"/>
    <property type="match status" value="2"/>
</dbReference>
<dbReference type="InterPro" id="IPR036236">
    <property type="entry name" value="Znf_C2H2_sf"/>
</dbReference>
<keyword evidence="3 5" id="KW-0863">Zinc-finger</keyword>
<evidence type="ECO:0000256" key="5">
    <source>
        <dbReference type="PROSITE-ProRule" id="PRU00042"/>
    </source>
</evidence>
<dbReference type="OrthoDB" id="5863628at2759"/>
<dbReference type="Proteomes" id="UP000276991">
    <property type="component" value="Unassembled WGS sequence"/>
</dbReference>
<dbReference type="PANTHER" id="PTHR23057">
    <property type="entry name" value="JUXTAPOSED WITH ANOTHER ZINC FINGER PROTEIN 1"/>
    <property type="match status" value="1"/>
</dbReference>
<evidence type="ECO:0000313" key="9">
    <source>
        <dbReference type="Proteomes" id="UP000276991"/>
    </source>
</evidence>
<evidence type="ECO:0000256" key="4">
    <source>
        <dbReference type="ARBA" id="ARBA00022833"/>
    </source>
</evidence>
<dbReference type="EMBL" id="UPTC01000075">
    <property type="protein sequence ID" value="VBB26166.1"/>
    <property type="molecule type" value="Genomic_DNA"/>
</dbReference>
<gene>
    <name evidence="8" type="ORF">NAV_LOCUS996</name>
</gene>
<evidence type="ECO:0000256" key="2">
    <source>
        <dbReference type="ARBA" id="ARBA00022737"/>
    </source>
</evidence>
<accession>A0A498S626</accession>
<keyword evidence="9" id="KW-1185">Reference proteome</keyword>
<name>A0A498S626_ACAVI</name>